<dbReference type="OMA" id="SHTTIHI"/>
<dbReference type="STRING" id="4072.A0A2G2ZH14"/>
<dbReference type="CDD" id="cd09272">
    <property type="entry name" value="RNase_HI_RT_Ty1"/>
    <property type="match status" value="1"/>
</dbReference>
<reference evidence="1 2" key="2">
    <citation type="journal article" date="2017" name="Genome Biol.">
        <title>New reference genome sequences of hot pepper reveal the massive evolution of plant disease-resistance genes by retroduplication.</title>
        <authorList>
            <person name="Kim S."/>
            <person name="Park J."/>
            <person name="Yeom S.I."/>
            <person name="Kim Y.M."/>
            <person name="Seo E."/>
            <person name="Kim K.T."/>
            <person name="Kim M.S."/>
            <person name="Lee J.M."/>
            <person name="Cheong K."/>
            <person name="Shin H.S."/>
            <person name="Kim S.B."/>
            <person name="Han K."/>
            <person name="Lee J."/>
            <person name="Park M."/>
            <person name="Lee H.A."/>
            <person name="Lee H.Y."/>
            <person name="Lee Y."/>
            <person name="Oh S."/>
            <person name="Lee J.H."/>
            <person name="Choi E."/>
            <person name="Choi E."/>
            <person name="Lee S.E."/>
            <person name="Jeon J."/>
            <person name="Kim H."/>
            <person name="Choi G."/>
            <person name="Song H."/>
            <person name="Lee J."/>
            <person name="Lee S.C."/>
            <person name="Kwon J.K."/>
            <person name="Lee H.Y."/>
            <person name="Koo N."/>
            <person name="Hong Y."/>
            <person name="Kim R.W."/>
            <person name="Kang W.H."/>
            <person name="Huh J.H."/>
            <person name="Kang B.C."/>
            <person name="Yang T.J."/>
            <person name="Lee Y.H."/>
            <person name="Bennetzen J.L."/>
            <person name="Choi D."/>
        </authorList>
    </citation>
    <scope>NUCLEOTIDE SEQUENCE [LARGE SCALE GENOMIC DNA]</scope>
    <source>
        <strain evidence="2">cv. CM334</strain>
    </source>
</reference>
<proteinExistence type="predicted"/>
<dbReference type="PANTHER" id="PTHR11439">
    <property type="entry name" value="GAG-POL-RELATED RETROTRANSPOSON"/>
    <property type="match status" value="1"/>
</dbReference>
<dbReference type="Proteomes" id="UP000222542">
    <property type="component" value="Unassembled WGS sequence"/>
</dbReference>
<name>A0A2G2ZH14_CAPAN</name>
<protein>
    <submittedName>
        <fullName evidence="1">Uncharacterized protein</fullName>
    </submittedName>
</protein>
<organism evidence="1 2">
    <name type="scientific">Capsicum annuum</name>
    <name type="common">Capsicum pepper</name>
    <dbReference type="NCBI Taxonomy" id="4072"/>
    <lineage>
        <taxon>Eukaryota</taxon>
        <taxon>Viridiplantae</taxon>
        <taxon>Streptophyta</taxon>
        <taxon>Embryophyta</taxon>
        <taxon>Tracheophyta</taxon>
        <taxon>Spermatophyta</taxon>
        <taxon>Magnoliopsida</taxon>
        <taxon>eudicotyledons</taxon>
        <taxon>Gunneridae</taxon>
        <taxon>Pentapetalae</taxon>
        <taxon>asterids</taxon>
        <taxon>lamiids</taxon>
        <taxon>Solanales</taxon>
        <taxon>Solanaceae</taxon>
        <taxon>Solanoideae</taxon>
        <taxon>Capsiceae</taxon>
        <taxon>Capsicum</taxon>
    </lineage>
</organism>
<gene>
    <name evidence="1" type="ORF">T459_14295</name>
</gene>
<dbReference type="PANTHER" id="PTHR11439:SF498">
    <property type="entry name" value="DNAK FAMILY PROTEIN"/>
    <property type="match status" value="1"/>
</dbReference>
<comment type="caution">
    <text evidence="1">The sequence shown here is derived from an EMBL/GenBank/DDBJ whole genome shotgun (WGS) entry which is preliminary data.</text>
</comment>
<dbReference type="Gramene" id="PHT81280">
    <property type="protein sequence ID" value="PHT81280"/>
    <property type="gene ID" value="T459_14295"/>
</dbReference>
<evidence type="ECO:0000313" key="2">
    <source>
        <dbReference type="Proteomes" id="UP000222542"/>
    </source>
</evidence>
<dbReference type="EMBL" id="AYRZ02000005">
    <property type="protein sequence ID" value="PHT81280.1"/>
    <property type="molecule type" value="Genomic_DNA"/>
</dbReference>
<keyword evidence="2" id="KW-1185">Reference proteome</keyword>
<accession>A0A2G2ZH14</accession>
<dbReference type="AlphaFoldDB" id="A0A2G2ZH14"/>
<evidence type="ECO:0000313" key="1">
    <source>
        <dbReference type="EMBL" id="PHT81280.1"/>
    </source>
</evidence>
<sequence length="192" mass="21505">MQDPRLPHLFATLHVLHYLSKDPGLGLFLNASSSFELLAFCDSDLGICPNSRKSVSGFYVSLGGSPISCMSKKQTSISLSFAEAEYRSMRRVVTELTYLVHLFQDLSIPISLFVPLHSDSHTTIHIAKNPVIHERTKHVEIDCHFVRQKFLDGLISLLFVPSSSQLVDLFIKSLIVPLHHSVLLKLGFVHLL</sequence>
<reference evidence="1 2" key="1">
    <citation type="journal article" date="2014" name="Nat. Genet.">
        <title>Genome sequence of the hot pepper provides insights into the evolution of pungency in Capsicum species.</title>
        <authorList>
            <person name="Kim S."/>
            <person name="Park M."/>
            <person name="Yeom S.I."/>
            <person name="Kim Y.M."/>
            <person name="Lee J.M."/>
            <person name="Lee H.A."/>
            <person name="Seo E."/>
            <person name="Choi J."/>
            <person name="Cheong K."/>
            <person name="Kim K.T."/>
            <person name="Jung K."/>
            <person name="Lee G.W."/>
            <person name="Oh S.K."/>
            <person name="Bae C."/>
            <person name="Kim S.B."/>
            <person name="Lee H.Y."/>
            <person name="Kim S.Y."/>
            <person name="Kim M.S."/>
            <person name="Kang B.C."/>
            <person name="Jo Y.D."/>
            <person name="Yang H.B."/>
            <person name="Jeong H.J."/>
            <person name="Kang W.H."/>
            <person name="Kwon J.K."/>
            <person name="Shin C."/>
            <person name="Lim J.Y."/>
            <person name="Park J.H."/>
            <person name="Huh J.H."/>
            <person name="Kim J.S."/>
            <person name="Kim B.D."/>
            <person name="Cohen O."/>
            <person name="Paran I."/>
            <person name="Suh M.C."/>
            <person name="Lee S.B."/>
            <person name="Kim Y.K."/>
            <person name="Shin Y."/>
            <person name="Noh S.J."/>
            <person name="Park J."/>
            <person name="Seo Y.S."/>
            <person name="Kwon S.Y."/>
            <person name="Kim H.A."/>
            <person name="Park J.M."/>
            <person name="Kim H.J."/>
            <person name="Choi S.B."/>
            <person name="Bosland P.W."/>
            <person name="Reeves G."/>
            <person name="Jo S.H."/>
            <person name="Lee B.W."/>
            <person name="Cho H.T."/>
            <person name="Choi H.S."/>
            <person name="Lee M.S."/>
            <person name="Yu Y."/>
            <person name="Do Choi Y."/>
            <person name="Park B.S."/>
            <person name="van Deynze A."/>
            <person name="Ashrafi H."/>
            <person name="Hill T."/>
            <person name="Kim W.T."/>
            <person name="Pai H.S."/>
            <person name="Ahn H.K."/>
            <person name="Yeam I."/>
            <person name="Giovannoni J.J."/>
            <person name="Rose J.K."/>
            <person name="Sorensen I."/>
            <person name="Lee S.J."/>
            <person name="Kim R.W."/>
            <person name="Choi I.Y."/>
            <person name="Choi B.S."/>
            <person name="Lim J.S."/>
            <person name="Lee Y.H."/>
            <person name="Choi D."/>
        </authorList>
    </citation>
    <scope>NUCLEOTIDE SEQUENCE [LARGE SCALE GENOMIC DNA]</scope>
    <source>
        <strain evidence="2">cv. CM334</strain>
    </source>
</reference>